<dbReference type="Proteomes" id="UP000239156">
    <property type="component" value="Unassembled WGS sequence"/>
</dbReference>
<keyword evidence="3 6" id="KW-1133">Transmembrane helix</keyword>
<evidence type="ECO:0000313" key="9">
    <source>
        <dbReference type="Proteomes" id="UP000239156"/>
    </source>
</evidence>
<feature type="compositionally biased region" description="Polar residues" evidence="5">
    <location>
        <begin position="1"/>
        <end position="24"/>
    </location>
</feature>
<comment type="caution">
    <text evidence="8">The sequence shown here is derived from an EMBL/GenBank/DDBJ whole genome shotgun (WGS) entry which is preliminary data.</text>
</comment>
<keyword evidence="4 6" id="KW-0472">Membrane</keyword>
<protein>
    <recommendedName>
        <fullName evidence="7">SUN domain-containing protein</fullName>
    </recommendedName>
</protein>
<reference evidence="8" key="1">
    <citation type="submission" date="2017-12" db="EMBL/GenBank/DDBJ databases">
        <title>Gene loss provides genomic basis for host adaptation in cereal stripe rust fungi.</title>
        <authorList>
            <person name="Xia C."/>
        </authorList>
    </citation>
    <scope>NUCLEOTIDE SEQUENCE [LARGE SCALE GENOMIC DNA]</scope>
    <source>
        <strain evidence="8">93-210</strain>
    </source>
</reference>
<dbReference type="PANTHER" id="PTHR12911">
    <property type="entry name" value="SAD1/UNC-84-LIKE PROTEIN-RELATED"/>
    <property type="match status" value="1"/>
</dbReference>
<feature type="region of interest" description="Disordered" evidence="5">
    <location>
        <begin position="1"/>
        <end position="26"/>
    </location>
</feature>
<gene>
    <name evidence="8" type="ORF">PSTT_16743</name>
</gene>
<dbReference type="InterPro" id="IPR045119">
    <property type="entry name" value="SUN1-5"/>
</dbReference>
<evidence type="ECO:0000259" key="7">
    <source>
        <dbReference type="PROSITE" id="PS51469"/>
    </source>
</evidence>
<evidence type="ECO:0000313" key="8">
    <source>
        <dbReference type="EMBL" id="POV94648.1"/>
    </source>
</evidence>
<dbReference type="PANTHER" id="PTHR12911:SF8">
    <property type="entry name" value="KLAROID PROTEIN-RELATED"/>
    <property type="match status" value="1"/>
</dbReference>
<proteinExistence type="predicted"/>
<evidence type="ECO:0000256" key="6">
    <source>
        <dbReference type="SAM" id="Phobius"/>
    </source>
</evidence>
<sequence>MSACQSTRPRSLSQVAPSQPSNHRGTFGKQAAIRWKFMKQNGGAILVIAVTLLLLKSVIQEQSLLNKKLHVLENHLQEISKAANDLMNNAVYKSQLNERLSQMQYHWKVGPAAQHLTHNCLEQKEEREHIGFTRKDFASFLGGASIIGPLMSPTWAHHRKIWSSVLPFHNKLEKISGSPPVIVLPSDLSIGSCWPFHGTTRQLGIHLSRTIWVKGITIGHVFE</sequence>
<dbReference type="GO" id="GO:0034993">
    <property type="term" value="C:meiotic nuclear membrane microtubule tethering complex"/>
    <property type="evidence" value="ECO:0007669"/>
    <property type="project" value="TreeGrafter"/>
</dbReference>
<dbReference type="Pfam" id="PF07738">
    <property type="entry name" value="Sad1_UNC"/>
    <property type="match status" value="1"/>
</dbReference>
<dbReference type="VEuPathDB" id="FungiDB:PSTT_16743"/>
<dbReference type="PROSITE" id="PS51469">
    <property type="entry name" value="SUN"/>
    <property type="match status" value="1"/>
</dbReference>
<dbReference type="GO" id="GO:0043495">
    <property type="term" value="F:protein-membrane adaptor activity"/>
    <property type="evidence" value="ECO:0007669"/>
    <property type="project" value="TreeGrafter"/>
</dbReference>
<comment type="subcellular location">
    <subcellularLocation>
        <location evidence="1">Membrane</location>
    </subcellularLocation>
</comment>
<dbReference type="Gene3D" id="2.60.120.260">
    <property type="entry name" value="Galactose-binding domain-like"/>
    <property type="match status" value="1"/>
</dbReference>
<keyword evidence="2 6" id="KW-0812">Transmembrane</keyword>
<feature type="transmembrane region" description="Helical" evidence="6">
    <location>
        <begin position="42"/>
        <end position="59"/>
    </location>
</feature>
<evidence type="ECO:0000256" key="5">
    <source>
        <dbReference type="SAM" id="MobiDB-lite"/>
    </source>
</evidence>
<evidence type="ECO:0000256" key="2">
    <source>
        <dbReference type="ARBA" id="ARBA00022692"/>
    </source>
</evidence>
<organism evidence="8 9">
    <name type="scientific">Puccinia striiformis</name>
    <dbReference type="NCBI Taxonomy" id="27350"/>
    <lineage>
        <taxon>Eukaryota</taxon>
        <taxon>Fungi</taxon>
        <taxon>Dikarya</taxon>
        <taxon>Basidiomycota</taxon>
        <taxon>Pucciniomycotina</taxon>
        <taxon>Pucciniomycetes</taxon>
        <taxon>Pucciniales</taxon>
        <taxon>Pucciniaceae</taxon>
        <taxon>Puccinia</taxon>
    </lineage>
</organism>
<evidence type="ECO:0000256" key="3">
    <source>
        <dbReference type="ARBA" id="ARBA00022989"/>
    </source>
</evidence>
<evidence type="ECO:0000256" key="1">
    <source>
        <dbReference type="ARBA" id="ARBA00004370"/>
    </source>
</evidence>
<dbReference type="EMBL" id="PKSL01000399">
    <property type="protein sequence ID" value="POV94648.1"/>
    <property type="molecule type" value="Genomic_DNA"/>
</dbReference>
<dbReference type="AlphaFoldDB" id="A0A2S4UBI1"/>
<accession>A0A2S4UBI1</accession>
<evidence type="ECO:0000256" key="4">
    <source>
        <dbReference type="ARBA" id="ARBA00023136"/>
    </source>
</evidence>
<feature type="domain" description="SUN" evidence="7">
    <location>
        <begin position="143"/>
        <end position="223"/>
    </location>
</feature>
<name>A0A2S4UBI1_9BASI</name>
<keyword evidence="9" id="KW-1185">Reference proteome</keyword>
<dbReference type="InterPro" id="IPR012919">
    <property type="entry name" value="SUN_dom"/>
</dbReference>
<dbReference type="VEuPathDB" id="FungiDB:PSHT_15406"/>